<dbReference type="GO" id="GO:0036220">
    <property type="term" value="F:ITP diphosphatase activity"/>
    <property type="evidence" value="ECO:0007669"/>
    <property type="project" value="UniProtKB-UniRule"/>
</dbReference>
<dbReference type="GO" id="GO:0036222">
    <property type="term" value="F:XTP diphosphatase activity"/>
    <property type="evidence" value="ECO:0007669"/>
    <property type="project" value="UniProtKB-UniRule"/>
</dbReference>
<comment type="similarity">
    <text evidence="1 10 11">Belongs to the HAM1 NTPase family.</text>
</comment>
<dbReference type="GO" id="GO:0009117">
    <property type="term" value="P:nucleotide metabolic process"/>
    <property type="evidence" value="ECO:0007669"/>
    <property type="project" value="UniProtKB-KW"/>
</dbReference>
<protein>
    <recommendedName>
        <fullName evidence="10">dITP/XTP pyrophosphatase</fullName>
        <ecNumber evidence="10">3.6.1.66</ecNumber>
    </recommendedName>
    <alternativeName>
        <fullName evidence="10">Non-canonical purine NTP pyrophosphatase</fullName>
    </alternativeName>
    <alternativeName>
        <fullName evidence="10">Non-standard purine NTP pyrophosphatase</fullName>
    </alternativeName>
    <alternativeName>
        <fullName evidence="10">Nucleoside-triphosphate diphosphatase</fullName>
    </alternativeName>
    <alternativeName>
        <fullName evidence="10">Nucleoside-triphosphate pyrophosphatase</fullName>
        <shortName evidence="10">NTPase</shortName>
    </alternativeName>
</protein>
<dbReference type="GO" id="GO:0046872">
    <property type="term" value="F:metal ion binding"/>
    <property type="evidence" value="ECO:0007669"/>
    <property type="project" value="UniProtKB-KW"/>
</dbReference>
<dbReference type="EMBL" id="CP017675">
    <property type="protein sequence ID" value="APB35193.1"/>
    <property type="molecule type" value="Genomic_DNA"/>
</dbReference>
<feature type="binding site" evidence="10">
    <location>
        <begin position="16"/>
        <end position="21"/>
    </location>
    <ligand>
        <name>substrate</name>
    </ligand>
</feature>
<dbReference type="CDD" id="cd00515">
    <property type="entry name" value="HAM1"/>
    <property type="match status" value="1"/>
</dbReference>
<dbReference type="GO" id="GO:0017111">
    <property type="term" value="F:ribonucleoside triphosphate phosphatase activity"/>
    <property type="evidence" value="ECO:0007669"/>
    <property type="project" value="InterPro"/>
</dbReference>
<feature type="binding site" evidence="10">
    <location>
        <begin position="180"/>
        <end position="181"/>
    </location>
    <ligand>
        <name>substrate</name>
    </ligand>
</feature>
<dbReference type="GO" id="GO:0005829">
    <property type="term" value="C:cytosol"/>
    <property type="evidence" value="ECO:0007669"/>
    <property type="project" value="TreeGrafter"/>
</dbReference>
<dbReference type="STRING" id="1188229.GlitD10_2849"/>
<dbReference type="NCBIfam" id="TIGR00042">
    <property type="entry name" value="RdgB/HAM1 family non-canonical purine NTP pyrophosphatase"/>
    <property type="match status" value="1"/>
</dbReference>
<dbReference type="Pfam" id="PF01725">
    <property type="entry name" value="Ham1p_like"/>
    <property type="match status" value="1"/>
</dbReference>
<dbReference type="EC" id="3.6.1.66" evidence="10"/>
<evidence type="ECO:0000256" key="9">
    <source>
        <dbReference type="ARBA" id="ARBA00052017"/>
    </source>
</evidence>
<dbReference type="GO" id="GO:0035870">
    <property type="term" value="F:dITP diphosphatase activity"/>
    <property type="evidence" value="ECO:0007669"/>
    <property type="project" value="UniProtKB-UniRule"/>
</dbReference>
<keyword evidence="4 10" id="KW-0547">Nucleotide-binding</keyword>
<keyword evidence="7 10" id="KW-0546">Nucleotide metabolism</keyword>
<dbReference type="Gene3D" id="3.90.950.10">
    <property type="match status" value="1"/>
</dbReference>
<comment type="catalytic activity">
    <reaction evidence="9 10">
        <text>XTP + H2O = XMP + diphosphate + H(+)</text>
        <dbReference type="Rhea" id="RHEA:28610"/>
        <dbReference type="ChEBI" id="CHEBI:15377"/>
        <dbReference type="ChEBI" id="CHEBI:15378"/>
        <dbReference type="ChEBI" id="CHEBI:33019"/>
        <dbReference type="ChEBI" id="CHEBI:57464"/>
        <dbReference type="ChEBI" id="CHEBI:61314"/>
        <dbReference type="EC" id="3.6.1.66"/>
    </reaction>
</comment>
<feature type="binding site" evidence="10">
    <location>
        <position position="175"/>
    </location>
    <ligand>
        <name>substrate</name>
    </ligand>
</feature>
<keyword evidence="6 10" id="KW-0460">Magnesium</keyword>
<dbReference type="RefSeq" id="WP_071455523.1">
    <property type="nucleotide sequence ID" value="NZ_CP017675.1"/>
</dbReference>
<feature type="binding site" evidence="10">
    <location>
        <position position="44"/>
    </location>
    <ligand>
        <name>Mg(2+)</name>
        <dbReference type="ChEBI" id="CHEBI:18420"/>
    </ligand>
</feature>
<evidence type="ECO:0000256" key="2">
    <source>
        <dbReference type="ARBA" id="ARBA00011738"/>
    </source>
</evidence>
<comment type="function">
    <text evidence="10">Pyrophosphatase that catalyzes the hydrolysis of nucleoside triphosphates to their monophosphate derivatives, with a high preference for the non-canonical purine nucleotides XTP (xanthosine triphosphate), dITP (deoxyinosine triphosphate) and ITP. Seems to function as a house-cleaning enzyme that removes non-canonical purine nucleotides from the nucleotide pool, thus preventing their incorporation into DNA/RNA and avoiding chromosomal lesions.</text>
</comment>
<proteinExistence type="inferred from homology"/>
<dbReference type="PANTHER" id="PTHR11067">
    <property type="entry name" value="INOSINE TRIPHOSPHATE PYROPHOSPHATASE/HAM1 PROTEIN"/>
    <property type="match status" value="1"/>
</dbReference>
<feature type="binding site" evidence="10">
    <location>
        <position position="74"/>
    </location>
    <ligand>
        <name>substrate</name>
    </ligand>
</feature>
<dbReference type="InterPro" id="IPR002637">
    <property type="entry name" value="RdgB/HAM1"/>
</dbReference>
<dbReference type="AlphaFoldDB" id="A0A1J0AGW9"/>
<feature type="binding site" evidence="10">
    <location>
        <position position="73"/>
    </location>
    <ligand>
        <name>Mg(2+)</name>
        <dbReference type="ChEBI" id="CHEBI:18420"/>
    </ligand>
</feature>
<dbReference type="KEGG" id="glt:GlitD10_2849"/>
<gene>
    <name evidence="12" type="primary">rdgB-2</name>
    <name evidence="12" type="ORF">GlitD10_2849</name>
</gene>
<dbReference type="HAMAP" id="MF_01405">
    <property type="entry name" value="Non_canon_purine_NTPase"/>
    <property type="match status" value="1"/>
</dbReference>
<evidence type="ECO:0000256" key="6">
    <source>
        <dbReference type="ARBA" id="ARBA00022842"/>
    </source>
</evidence>
<evidence type="ECO:0000256" key="8">
    <source>
        <dbReference type="ARBA" id="ARBA00051875"/>
    </source>
</evidence>
<comment type="catalytic activity">
    <reaction evidence="10">
        <text>ITP + H2O = IMP + diphosphate + H(+)</text>
        <dbReference type="Rhea" id="RHEA:29399"/>
        <dbReference type="ChEBI" id="CHEBI:15377"/>
        <dbReference type="ChEBI" id="CHEBI:15378"/>
        <dbReference type="ChEBI" id="CHEBI:33019"/>
        <dbReference type="ChEBI" id="CHEBI:58053"/>
        <dbReference type="ChEBI" id="CHEBI:61402"/>
        <dbReference type="EC" id="3.6.1.66"/>
    </reaction>
</comment>
<evidence type="ECO:0000256" key="1">
    <source>
        <dbReference type="ARBA" id="ARBA00008023"/>
    </source>
</evidence>
<evidence type="ECO:0000313" key="12">
    <source>
        <dbReference type="EMBL" id="APB35193.1"/>
    </source>
</evidence>
<dbReference type="SUPFAM" id="SSF52972">
    <property type="entry name" value="ITPase-like"/>
    <property type="match status" value="1"/>
</dbReference>
<evidence type="ECO:0000313" key="13">
    <source>
        <dbReference type="Proteomes" id="UP000180235"/>
    </source>
</evidence>
<keyword evidence="5 10" id="KW-0378">Hydrolase</keyword>
<keyword evidence="13" id="KW-1185">Reference proteome</keyword>
<reference evidence="12 13" key="1">
    <citation type="submission" date="2016-10" db="EMBL/GenBank/DDBJ databases">
        <title>Description of Gloeomargarita lithophora gen. nov., sp. nov., a thylakoid-bearing basal-branching cyanobacterium with intracellular carbonates, and proposal for Gloeomargaritales ord. nov.</title>
        <authorList>
            <person name="Moreira D."/>
            <person name="Tavera R."/>
            <person name="Benzerara K."/>
            <person name="Skouri-Panet F."/>
            <person name="Couradeau E."/>
            <person name="Gerard E."/>
            <person name="Loussert C."/>
            <person name="Novelo E."/>
            <person name="Zivanovic Y."/>
            <person name="Lopez-Garcia P."/>
        </authorList>
    </citation>
    <scope>NUCLEOTIDE SEQUENCE [LARGE SCALE GENOMIC DNA]</scope>
    <source>
        <strain evidence="12 13">D10</strain>
    </source>
</reference>
<dbReference type="GO" id="GO:0009146">
    <property type="term" value="P:purine nucleoside triphosphate catabolic process"/>
    <property type="evidence" value="ECO:0007669"/>
    <property type="project" value="UniProtKB-UniRule"/>
</dbReference>
<dbReference type="InterPro" id="IPR029001">
    <property type="entry name" value="ITPase-like_fam"/>
</dbReference>
<name>A0A1J0AGW9_9CYAN</name>
<feature type="binding site" evidence="10">
    <location>
        <begin position="152"/>
        <end position="155"/>
    </location>
    <ligand>
        <name>substrate</name>
    </ligand>
</feature>
<evidence type="ECO:0000256" key="11">
    <source>
        <dbReference type="RuleBase" id="RU003781"/>
    </source>
</evidence>
<keyword evidence="3 10" id="KW-0479">Metal-binding</keyword>
<dbReference type="PANTHER" id="PTHR11067:SF9">
    <property type="entry name" value="INOSINE TRIPHOSPHATE PYROPHOSPHATASE"/>
    <property type="match status" value="1"/>
</dbReference>
<dbReference type="InterPro" id="IPR020922">
    <property type="entry name" value="dITP/XTP_pyrophosphatase"/>
</dbReference>
<dbReference type="Proteomes" id="UP000180235">
    <property type="component" value="Chromosome"/>
</dbReference>
<evidence type="ECO:0000256" key="7">
    <source>
        <dbReference type="ARBA" id="ARBA00023080"/>
    </source>
</evidence>
<dbReference type="GO" id="GO:0000166">
    <property type="term" value="F:nucleotide binding"/>
    <property type="evidence" value="ECO:0007669"/>
    <property type="project" value="UniProtKB-KW"/>
</dbReference>
<sequence length="196" mass="21170">MNPVPIPPPFDLLVATTNPGKVREIRAYLPDYNCLIPPADLVLEETGDTFAENARMKATQAALALETWAIADDSGLAVESLDGAPGVFSARYGHTDGERIERLLFELGDERERSARFICVVAVANPQGEIVAQAEGVCGGEILLAPRGTGGFGYDPIFYVPAQGLTFAQMTPAQKQQVSHRGQALQALVLQLQHRR</sequence>
<dbReference type="FunFam" id="3.90.950.10:FF:000001">
    <property type="entry name" value="dITP/XTP pyrophosphatase"/>
    <property type="match status" value="1"/>
</dbReference>
<organism evidence="12 13">
    <name type="scientific">Gloeomargarita lithophora Alchichica-D10</name>
    <dbReference type="NCBI Taxonomy" id="1188229"/>
    <lineage>
        <taxon>Bacteria</taxon>
        <taxon>Bacillati</taxon>
        <taxon>Cyanobacteriota</taxon>
        <taxon>Cyanophyceae</taxon>
        <taxon>Gloeomargaritales</taxon>
        <taxon>Gloeomargaritaceae</taxon>
        <taxon>Gloeomargarita</taxon>
    </lineage>
</organism>
<feature type="active site" description="Proton acceptor" evidence="10">
    <location>
        <position position="73"/>
    </location>
</feature>
<evidence type="ECO:0000256" key="3">
    <source>
        <dbReference type="ARBA" id="ARBA00022723"/>
    </source>
</evidence>
<dbReference type="OrthoDB" id="9807456at2"/>
<evidence type="ECO:0000256" key="5">
    <source>
        <dbReference type="ARBA" id="ARBA00022801"/>
    </source>
</evidence>
<comment type="cofactor">
    <cofactor evidence="10">
        <name>Mg(2+)</name>
        <dbReference type="ChEBI" id="CHEBI:18420"/>
    </cofactor>
    <text evidence="10">Binds 1 Mg(2+) ion per subunit.</text>
</comment>
<accession>A0A1J0AGW9</accession>
<evidence type="ECO:0000256" key="4">
    <source>
        <dbReference type="ARBA" id="ARBA00022741"/>
    </source>
</evidence>
<evidence type="ECO:0000256" key="10">
    <source>
        <dbReference type="HAMAP-Rule" id="MF_01405"/>
    </source>
</evidence>
<comment type="subunit">
    <text evidence="2 10">Homodimer.</text>
</comment>
<comment type="catalytic activity">
    <reaction evidence="8 10">
        <text>dITP + H2O = dIMP + diphosphate + H(+)</text>
        <dbReference type="Rhea" id="RHEA:28342"/>
        <dbReference type="ChEBI" id="CHEBI:15377"/>
        <dbReference type="ChEBI" id="CHEBI:15378"/>
        <dbReference type="ChEBI" id="CHEBI:33019"/>
        <dbReference type="ChEBI" id="CHEBI:61194"/>
        <dbReference type="ChEBI" id="CHEBI:61382"/>
        <dbReference type="EC" id="3.6.1.66"/>
    </reaction>
</comment>